<sequence>MLVKWRCVQQTNHRALFQQVDATYPDDRRVKNFRVAI</sequence>
<accession>F6GTT7</accession>
<name>F6GTT7_VITVI</name>
<dbReference type="InParanoid" id="F6GTT7"/>
<proteinExistence type="predicted"/>
<dbReference type="HOGENOM" id="CLU_3352106_0_0_1"/>
<dbReference type="Proteomes" id="UP000009183">
    <property type="component" value="Chromosome 17"/>
</dbReference>
<organism evidence="1 2">
    <name type="scientific">Vitis vinifera</name>
    <name type="common">Grape</name>
    <dbReference type="NCBI Taxonomy" id="29760"/>
    <lineage>
        <taxon>Eukaryota</taxon>
        <taxon>Viridiplantae</taxon>
        <taxon>Streptophyta</taxon>
        <taxon>Embryophyta</taxon>
        <taxon>Tracheophyta</taxon>
        <taxon>Spermatophyta</taxon>
        <taxon>Magnoliopsida</taxon>
        <taxon>eudicotyledons</taxon>
        <taxon>Gunneridae</taxon>
        <taxon>Pentapetalae</taxon>
        <taxon>rosids</taxon>
        <taxon>Vitales</taxon>
        <taxon>Vitaceae</taxon>
        <taxon>Viteae</taxon>
        <taxon>Vitis</taxon>
    </lineage>
</organism>
<keyword evidence="2" id="KW-1185">Reference proteome</keyword>
<gene>
    <name evidence="1" type="ordered locus">VIT_17s0000g02810</name>
</gene>
<protein>
    <submittedName>
        <fullName evidence="1">Uncharacterized protein</fullName>
    </submittedName>
</protein>
<dbReference type="AlphaFoldDB" id="F6GTT7"/>
<evidence type="ECO:0000313" key="2">
    <source>
        <dbReference type="Proteomes" id="UP000009183"/>
    </source>
</evidence>
<dbReference type="EMBL" id="FN594950">
    <property type="protein sequence ID" value="CCB43261.1"/>
    <property type="molecule type" value="Genomic_DNA"/>
</dbReference>
<evidence type="ECO:0000313" key="1">
    <source>
        <dbReference type="EMBL" id="CCB43261.1"/>
    </source>
</evidence>
<dbReference type="PaxDb" id="29760-VIT_17s0000g02810.t01"/>
<reference evidence="2" key="1">
    <citation type="journal article" date="2007" name="Nature">
        <title>The grapevine genome sequence suggests ancestral hexaploidization in major angiosperm phyla.</title>
        <authorList>
            <consortium name="The French-Italian Public Consortium for Grapevine Genome Characterization."/>
            <person name="Jaillon O."/>
            <person name="Aury J.-M."/>
            <person name="Noel B."/>
            <person name="Policriti A."/>
            <person name="Clepet C."/>
            <person name="Casagrande A."/>
            <person name="Choisne N."/>
            <person name="Aubourg S."/>
            <person name="Vitulo N."/>
            <person name="Jubin C."/>
            <person name="Vezzi A."/>
            <person name="Legeai F."/>
            <person name="Hugueney P."/>
            <person name="Dasilva C."/>
            <person name="Horner D."/>
            <person name="Mica E."/>
            <person name="Jublot D."/>
            <person name="Poulain J."/>
            <person name="Bruyere C."/>
            <person name="Billault A."/>
            <person name="Segurens B."/>
            <person name="Gouyvenoux M."/>
            <person name="Ugarte E."/>
            <person name="Cattonaro F."/>
            <person name="Anthouard V."/>
            <person name="Vico V."/>
            <person name="Del Fabbro C."/>
            <person name="Alaux M."/>
            <person name="Di Gaspero G."/>
            <person name="Dumas V."/>
            <person name="Felice N."/>
            <person name="Paillard S."/>
            <person name="Juman I."/>
            <person name="Moroldo M."/>
            <person name="Scalabrin S."/>
            <person name="Canaguier A."/>
            <person name="Le Clainche I."/>
            <person name="Malacrida G."/>
            <person name="Durand E."/>
            <person name="Pesole G."/>
            <person name="Laucou V."/>
            <person name="Chatelet P."/>
            <person name="Merdinoglu D."/>
            <person name="Delledonne M."/>
            <person name="Pezzotti M."/>
            <person name="Lecharny A."/>
            <person name="Scarpelli C."/>
            <person name="Artiguenave F."/>
            <person name="Pe M.E."/>
            <person name="Valle G."/>
            <person name="Morgante M."/>
            <person name="Caboche M."/>
            <person name="Adam-Blondon A.-F."/>
            <person name="Weissenbach J."/>
            <person name="Quetier F."/>
            <person name="Wincker P."/>
        </authorList>
    </citation>
    <scope>NUCLEOTIDE SEQUENCE [LARGE SCALE GENOMIC DNA]</scope>
    <source>
        <strain evidence="2">cv. Pinot noir / PN40024</strain>
    </source>
</reference>